<dbReference type="EMBL" id="VZRM01007357">
    <property type="protein sequence ID" value="NWV42041.1"/>
    <property type="molecule type" value="Genomic_DNA"/>
</dbReference>
<keyword evidence="1" id="KW-1133">Transmembrane helix</keyword>
<proteinExistence type="predicted"/>
<accession>A0A7K6ESB2</accession>
<feature type="non-terminal residue" evidence="2">
    <location>
        <position position="109"/>
    </location>
</feature>
<dbReference type="PANTHER" id="PTHR10424">
    <property type="entry name" value="VIRAL ENVELOPE PROTEIN"/>
    <property type="match status" value="1"/>
</dbReference>
<feature type="non-terminal residue" evidence="2">
    <location>
        <position position="1"/>
    </location>
</feature>
<dbReference type="PANTHER" id="PTHR10424:SF82">
    <property type="entry name" value="ENVELOPE GLYCOPROTEIN-RELATED"/>
    <property type="match status" value="1"/>
</dbReference>
<evidence type="ECO:0000256" key="1">
    <source>
        <dbReference type="SAM" id="Phobius"/>
    </source>
</evidence>
<dbReference type="InterPro" id="IPR018154">
    <property type="entry name" value="TLV/ENV_coat_polyprotein"/>
</dbReference>
<comment type="caution">
    <text evidence="2">The sequence shown here is derived from an EMBL/GenBank/DDBJ whole genome shotgun (WGS) entry which is preliminary data.</text>
</comment>
<feature type="transmembrane region" description="Helical" evidence="1">
    <location>
        <begin position="31"/>
        <end position="57"/>
    </location>
</feature>
<dbReference type="Pfam" id="PF00429">
    <property type="entry name" value="TLV_coat"/>
    <property type="match status" value="1"/>
</dbReference>
<evidence type="ECO:0000313" key="3">
    <source>
        <dbReference type="Proteomes" id="UP000575029"/>
    </source>
</evidence>
<keyword evidence="1" id="KW-0812">Transmembrane</keyword>
<keyword evidence="1" id="KW-0472">Membrane</keyword>
<protein>
    <submittedName>
        <fullName evidence="2">ENV1 protein</fullName>
    </submittedName>
</protein>
<name>A0A7K6ESB2_9PASS</name>
<dbReference type="AlphaFoldDB" id="A0A7K6ESB2"/>
<keyword evidence="3" id="KW-1185">Reference proteome</keyword>
<evidence type="ECO:0000313" key="2">
    <source>
        <dbReference type="EMBL" id="NWV42041.1"/>
    </source>
</evidence>
<organism evidence="2 3">
    <name type="scientific">Grantiella picta</name>
    <dbReference type="NCBI Taxonomy" id="266360"/>
    <lineage>
        <taxon>Eukaryota</taxon>
        <taxon>Metazoa</taxon>
        <taxon>Chordata</taxon>
        <taxon>Craniata</taxon>
        <taxon>Vertebrata</taxon>
        <taxon>Euteleostomi</taxon>
        <taxon>Archelosauria</taxon>
        <taxon>Archosauria</taxon>
        <taxon>Dinosauria</taxon>
        <taxon>Saurischia</taxon>
        <taxon>Theropoda</taxon>
        <taxon>Coelurosauria</taxon>
        <taxon>Aves</taxon>
        <taxon>Neognathae</taxon>
        <taxon>Neoaves</taxon>
        <taxon>Telluraves</taxon>
        <taxon>Australaves</taxon>
        <taxon>Passeriformes</taxon>
        <taxon>Meliphagoidea</taxon>
        <taxon>Meliphagidae</taxon>
        <taxon>Grantiella</taxon>
    </lineage>
</organism>
<dbReference type="Proteomes" id="UP000575029">
    <property type="component" value="Unassembled WGS sequence"/>
</dbReference>
<gene>
    <name evidence="2" type="primary">Env1_2</name>
    <name evidence="2" type="ORF">GRAPIC_R15655</name>
</gene>
<reference evidence="2 3" key="1">
    <citation type="submission" date="2019-09" db="EMBL/GenBank/DDBJ databases">
        <title>Bird 10,000 Genomes (B10K) Project - Family phase.</title>
        <authorList>
            <person name="Zhang G."/>
        </authorList>
    </citation>
    <scope>NUCLEOTIDE SEQUENCE [LARGE SCALE GENOMIC DNA]</scope>
    <source>
        <strain evidence="2">B10K-DU-029-50</strain>
        <tissue evidence="2">Heart</tissue>
    </source>
</reference>
<sequence length="109" mass="12839">MSELRKELDKRKKERESRQSWYESWFNTSPWLTTLLSTLAGPLIVIVLTLTFGPCIFNRLITIVKGRLEAAHLMLVRAKYETIPEQQESQIEEELILSREALRQFCEQN</sequence>